<sequence>MKQIHHVQVIRAETALDQNGAPYADASVATQPHMACVITSADCPAVLICDRAGRAVGAAHAGWRGLSAGVLERTAAEVAVAAGADCTLTAFLGPAIQPRAFEVGDDVYDTFMASAQPDEYRATAAAFHPCAAAPGKYRADLYSLARVRLARAGITHIISGGAWCTFSEPERFYSYRRDHPKNGNQAAMIWLTDAGNTKNDRMQPVSL</sequence>
<comment type="catalytic activity">
    <reaction evidence="8">
        <text>adenosine + phosphate = alpha-D-ribose 1-phosphate + adenine</text>
        <dbReference type="Rhea" id="RHEA:27642"/>
        <dbReference type="ChEBI" id="CHEBI:16335"/>
        <dbReference type="ChEBI" id="CHEBI:16708"/>
        <dbReference type="ChEBI" id="CHEBI:43474"/>
        <dbReference type="ChEBI" id="CHEBI:57720"/>
        <dbReference type="EC" id="2.4.2.1"/>
    </reaction>
    <physiologicalReaction direction="left-to-right" evidence="8">
        <dbReference type="Rhea" id="RHEA:27643"/>
    </physiologicalReaction>
</comment>
<comment type="catalytic activity">
    <reaction evidence="7">
        <text>adenosine + H2O + H(+) = inosine + NH4(+)</text>
        <dbReference type="Rhea" id="RHEA:24408"/>
        <dbReference type="ChEBI" id="CHEBI:15377"/>
        <dbReference type="ChEBI" id="CHEBI:15378"/>
        <dbReference type="ChEBI" id="CHEBI:16335"/>
        <dbReference type="ChEBI" id="CHEBI:17596"/>
        <dbReference type="ChEBI" id="CHEBI:28938"/>
        <dbReference type="EC" id="3.5.4.4"/>
    </reaction>
    <physiologicalReaction direction="left-to-right" evidence="7">
        <dbReference type="Rhea" id="RHEA:24409"/>
    </physiologicalReaction>
</comment>
<evidence type="ECO:0000256" key="7">
    <source>
        <dbReference type="ARBA" id="ARBA00047989"/>
    </source>
</evidence>
<dbReference type="Gene3D" id="3.60.140.10">
    <property type="entry name" value="CNF1/YfiH-like putative cysteine hydrolases"/>
    <property type="match status" value="1"/>
</dbReference>
<dbReference type="EMBL" id="CAFB01000038">
    <property type="protein sequence ID" value="CCD29185.1"/>
    <property type="molecule type" value="Genomic_DNA"/>
</dbReference>
<dbReference type="InterPro" id="IPR003730">
    <property type="entry name" value="Cu_polyphenol_OxRdtase"/>
</dbReference>
<keyword evidence="4" id="KW-0479">Metal-binding</keyword>
<dbReference type="STRING" id="1070319.CAGGBEG34_210049"/>
<keyword evidence="12" id="KW-1185">Reference proteome</keyword>
<dbReference type="SUPFAM" id="SSF64438">
    <property type="entry name" value="CNF1/YfiH-like putative cysteine hydrolases"/>
    <property type="match status" value="1"/>
</dbReference>
<evidence type="ECO:0000256" key="9">
    <source>
        <dbReference type="ARBA" id="ARBA00049893"/>
    </source>
</evidence>
<comment type="catalytic activity">
    <reaction evidence="1">
        <text>inosine + phosphate = alpha-D-ribose 1-phosphate + hypoxanthine</text>
        <dbReference type="Rhea" id="RHEA:27646"/>
        <dbReference type="ChEBI" id="CHEBI:17368"/>
        <dbReference type="ChEBI" id="CHEBI:17596"/>
        <dbReference type="ChEBI" id="CHEBI:43474"/>
        <dbReference type="ChEBI" id="CHEBI:57720"/>
        <dbReference type="EC" id="2.4.2.1"/>
    </reaction>
    <physiologicalReaction direction="left-to-right" evidence="1">
        <dbReference type="Rhea" id="RHEA:27647"/>
    </physiologicalReaction>
</comment>
<dbReference type="Pfam" id="PF02578">
    <property type="entry name" value="Cu-oxidase_4"/>
    <property type="match status" value="1"/>
</dbReference>
<comment type="similarity">
    <text evidence="2 10">Belongs to the purine nucleoside phosphorylase YfiH/LACC1 family.</text>
</comment>
<keyword evidence="5" id="KW-0378">Hydrolase</keyword>
<dbReference type="GO" id="GO:0005507">
    <property type="term" value="F:copper ion binding"/>
    <property type="evidence" value="ECO:0007669"/>
    <property type="project" value="TreeGrafter"/>
</dbReference>
<evidence type="ECO:0000256" key="3">
    <source>
        <dbReference type="ARBA" id="ARBA00022679"/>
    </source>
</evidence>
<organism evidence="11 12">
    <name type="scientific">Candidatus Glomeribacter gigasporarum BEG34</name>
    <dbReference type="NCBI Taxonomy" id="1070319"/>
    <lineage>
        <taxon>Bacteria</taxon>
        <taxon>Pseudomonadati</taxon>
        <taxon>Pseudomonadota</taxon>
        <taxon>Betaproteobacteria</taxon>
        <taxon>Burkholderiales</taxon>
        <taxon>Burkholderiaceae</taxon>
        <taxon>Candidatus Glomeribacter</taxon>
    </lineage>
</organism>
<evidence type="ECO:0000256" key="6">
    <source>
        <dbReference type="ARBA" id="ARBA00022833"/>
    </source>
</evidence>
<dbReference type="PANTHER" id="PTHR30616:SF2">
    <property type="entry name" value="PURINE NUCLEOSIDE PHOSPHORYLASE LACC1"/>
    <property type="match status" value="1"/>
</dbReference>
<name>G2J8T8_9BURK</name>
<dbReference type="NCBIfam" id="TIGR00726">
    <property type="entry name" value="peptidoglycan editing factor PgeF"/>
    <property type="match status" value="1"/>
</dbReference>
<dbReference type="eggNOG" id="COG1496">
    <property type="taxonomic scope" value="Bacteria"/>
</dbReference>
<proteinExistence type="inferred from homology"/>
<keyword evidence="3" id="KW-0808">Transferase</keyword>
<dbReference type="InterPro" id="IPR038371">
    <property type="entry name" value="Cu_polyphenol_OxRdtase_sf"/>
</dbReference>
<dbReference type="PANTHER" id="PTHR30616">
    <property type="entry name" value="UNCHARACTERIZED PROTEIN YFIH"/>
    <property type="match status" value="1"/>
</dbReference>
<dbReference type="GO" id="GO:0017061">
    <property type="term" value="F:S-methyl-5-thioadenosine phosphorylase activity"/>
    <property type="evidence" value="ECO:0007669"/>
    <property type="project" value="UniProtKB-EC"/>
</dbReference>
<evidence type="ECO:0000256" key="2">
    <source>
        <dbReference type="ARBA" id="ARBA00007353"/>
    </source>
</evidence>
<evidence type="ECO:0000256" key="10">
    <source>
        <dbReference type="RuleBase" id="RU361274"/>
    </source>
</evidence>
<dbReference type="AlphaFoldDB" id="G2J8T8"/>
<dbReference type="GO" id="GO:0016787">
    <property type="term" value="F:hydrolase activity"/>
    <property type="evidence" value="ECO:0007669"/>
    <property type="project" value="UniProtKB-KW"/>
</dbReference>
<gene>
    <name evidence="11" type="ORF">CAGGBEG34_210049</name>
</gene>
<dbReference type="InterPro" id="IPR011324">
    <property type="entry name" value="Cytotoxic_necrot_fac-like_cat"/>
</dbReference>
<reference evidence="11 12" key="1">
    <citation type="submission" date="2011-08" db="EMBL/GenBank/DDBJ databases">
        <title>The genome of the obligate endobacterium of an arbuscular mycorrhizal fungus reveals an interphylum network of nutritional interactions.</title>
        <authorList>
            <person name="Ghignone S."/>
            <person name="Salvioli A."/>
            <person name="Anca I."/>
            <person name="Lumini E."/>
            <person name="Ortu G."/>
            <person name="Petiti L."/>
            <person name="Cruveiller S."/>
            <person name="Bianciotto V."/>
            <person name="Piffanelli P."/>
            <person name="Lanfranco L."/>
            <person name="Bonfante P."/>
        </authorList>
    </citation>
    <scope>NUCLEOTIDE SEQUENCE [LARGE SCALE GENOMIC DNA]</scope>
    <source>
        <strain evidence="11 12">BEG34</strain>
    </source>
</reference>
<keyword evidence="6" id="KW-0862">Zinc</keyword>
<accession>G2J8T8</accession>
<dbReference type="Proteomes" id="UP000054051">
    <property type="component" value="Unassembled WGS sequence"/>
</dbReference>
<evidence type="ECO:0000313" key="11">
    <source>
        <dbReference type="EMBL" id="CCD29185.1"/>
    </source>
</evidence>
<comment type="caution">
    <text evidence="11">The sequence shown here is derived from an EMBL/GenBank/DDBJ whole genome shotgun (WGS) entry which is preliminary data.</text>
</comment>
<evidence type="ECO:0000256" key="5">
    <source>
        <dbReference type="ARBA" id="ARBA00022801"/>
    </source>
</evidence>
<evidence type="ECO:0000256" key="8">
    <source>
        <dbReference type="ARBA" id="ARBA00048968"/>
    </source>
</evidence>
<evidence type="ECO:0000313" key="12">
    <source>
        <dbReference type="Proteomes" id="UP000054051"/>
    </source>
</evidence>
<protein>
    <recommendedName>
        <fullName evidence="10">Purine nucleoside phosphorylase</fullName>
    </recommendedName>
</protein>
<evidence type="ECO:0000256" key="1">
    <source>
        <dbReference type="ARBA" id="ARBA00000553"/>
    </source>
</evidence>
<dbReference type="CDD" id="cd16833">
    <property type="entry name" value="YfiH"/>
    <property type="match status" value="1"/>
</dbReference>
<evidence type="ECO:0000256" key="4">
    <source>
        <dbReference type="ARBA" id="ARBA00022723"/>
    </source>
</evidence>
<comment type="catalytic activity">
    <reaction evidence="9">
        <text>S-methyl-5'-thioadenosine + phosphate = 5-(methylsulfanyl)-alpha-D-ribose 1-phosphate + adenine</text>
        <dbReference type="Rhea" id="RHEA:11852"/>
        <dbReference type="ChEBI" id="CHEBI:16708"/>
        <dbReference type="ChEBI" id="CHEBI:17509"/>
        <dbReference type="ChEBI" id="CHEBI:43474"/>
        <dbReference type="ChEBI" id="CHEBI:58533"/>
        <dbReference type="EC" id="2.4.2.28"/>
    </reaction>
    <physiologicalReaction direction="left-to-right" evidence="9">
        <dbReference type="Rhea" id="RHEA:11853"/>
    </physiologicalReaction>
</comment>